<dbReference type="SUPFAM" id="SSF51206">
    <property type="entry name" value="cAMP-binding domain-like"/>
    <property type="match status" value="1"/>
</dbReference>
<comment type="catalytic activity">
    <reaction evidence="18">
        <text>L-seryl-[protein] + ATP = O-phospho-L-seryl-[protein] + ADP + H(+)</text>
        <dbReference type="Rhea" id="RHEA:17989"/>
        <dbReference type="Rhea" id="RHEA-COMP:9863"/>
        <dbReference type="Rhea" id="RHEA-COMP:11604"/>
        <dbReference type="ChEBI" id="CHEBI:15378"/>
        <dbReference type="ChEBI" id="CHEBI:29999"/>
        <dbReference type="ChEBI" id="CHEBI:30616"/>
        <dbReference type="ChEBI" id="CHEBI:83421"/>
        <dbReference type="ChEBI" id="CHEBI:456216"/>
        <dbReference type="EC" id="2.7.11.1"/>
    </reaction>
</comment>
<keyword evidence="7" id="KW-0597">Phosphoprotein</keyword>
<protein>
    <recommendedName>
        <fullName evidence="14">cGMP-dependent protein kinase</fullName>
        <ecNumber evidence="4">2.7.11.1</ecNumber>
        <ecNumber evidence="3">2.7.11.12</ecNumber>
    </recommendedName>
</protein>
<dbReference type="Gene3D" id="3.30.200.20">
    <property type="entry name" value="Phosphorylase Kinase, domain 1"/>
    <property type="match status" value="1"/>
</dbReference>
<evidence type="ECO:0000256" key="8">
    <source>
        <dbReference type="ARBA" id="ARBA00022679"/>
    </source>
</evidence>
<dbReference type="PROSITE" id="PS50011">
    <property type="entry name" value="PROTEIN_KINASE_DOM"/>
    <property type="match status" value="1"/>
</dbReference>
<dbReference type="InterPro" id="IPR014710">
    <property type="entry name" value="RmlC-like_jellyroll"/>
</dbReference>
<dbReference type="CDD" id="cd00038">
    <property type="entry name" value="CAP_ED"/>
    <property type="match status" value="1"/>
</dbReference>
<evidence type="ECO:0000256" key="20">
    <source>
        <dbReference type="SAM" id="MobiDB-lite"/>
    </source>
</evidence>
<dbReference type="SUPFAM" id="SSF56112">
    <property type="entry name" value="Protein kinase-like (PK-like)"/>
    <property type="match status" value="1"/>
</dbReference>
<evidence type="ECO:0000256" key="13">
    <source>
        <dbReference type="ARBA" id="ARBA00022992"/>
    </source>
</evidence>
<dbReference type="OrthoDB" id="25592at2759"/>
<dbReference type="Pfam" id="PF00027">
    <property type="entry name" value="cNMP_binding"/>
    <property type="match status" value="1"/>
</dbReference>
<keyword evidence="9 19" id="KW-0547">Nucleotide-binding</keyword>
<keyword evidence="13" id="KW-0142">cGMP-binding</keyword>
<feature type="domain" description="Cyclic nucleotide-binding" evidence="22">
    <location>
        <begin position="167"/>
        <end position="268"/>
    </location>
</feature>
<comment type="catalytic activity">
    <reaction evidence="17">
        <text>L-threonyl-[protein] + ATP = O-phospho-L-threonyl-[protein] + ADP + H(+)</text>
        <dbReference type="Rhea" id="RHEA:46608"/>
        <dbReference type="Rhea" id="RHEA-COMP:11060"/>
        <dbReference type="Rhea" id="RHEA-COMP:11605"/>
        <dbReference type="ChEBI" id="CHEBI:15378"/>
        <dbReference type="ChEBI" id="CHEBI:30013"/>
        <dbReference type="ChEBI" id="CHEBI:30616"/>
        <dbReference type="ChEBI" id="CHEBI:61977"/>
        <dbReference type="ChEBI" id="CHEBI:456216"/>
        <dbReference type="EC" id="2.7.11.1"/>
    </reaction>
</comment>
<evidence type="ECO:0000256" key="5">
    <source>
        <dbReference type="ARBA" id="ARBA00022527"/>
    </source>
</evidence>
<dbReference type="PANTHER" id="PTHR24353">
    <property type="entry name" value="CYCLIC NUCLEOTIDE-DEPENDENT PROTEIN KINASE"/>
    <property type="match status" value="1"/>
</dbReference>
<evidence type="ECO:0000256" key="11">
    <source>
        <dbReference type="ARBA" id="ARBA00022840"/>
    </source>
</evidence>
<dbReference type="AlphaFoldDB" id="A0A9W7AHB8"/>
<evidence type="ECO:0000256" key="16">
    <source>
        <dbReference type="ARBA" id="ARBA00047462"/>
    </source>
</evidence>
<feature type="binding site" evidence="19">
    <location>
        <position position="345"/>
    </location>
    <ligand>
        <name>ATP</name>
        <dbReference type="ChEBI" id="CHEBI:30616"/>
    </ligand>
</feature>
<dbReference type="InterPro" id="IPR000595">
    <property type="entry name" value="cNMP-bd_dom"/>
</dbReference>
<dbReference type="GO" id="GO:0007010">
    <property type="term" value="P:cytoskeleton organization"/>
    <property type="evidence" value="ECO:0007669"/>
    <property type="project" value="UniProtKB-ARBA"/>
</dbReference>
<dbReference type="InterPro" id="IPR018490">
    <property type="entry name" value="cNMP-bd_dom_sf"/>
</dbReference>
<feature type="region of interest" description="Disordered" evidence="20">
    <location>
        <begin position="17"/>
        <end position="89"/>
    </location>
</feature>
<dbReference type="FunFam" id="1.10.510.10:FF:000024">
    <property type="entry name" value="Probable serine/threonine-protein kinase cot-1"/>
    <property type="match status" value="1"/>
</dbReference>
<name>A0A9W7AHB8_9STRA</name>
<evidence type="ECO:0000256" key="14">
    <source>
        <dbReference type="ARBA" id="ARBA00024113"/>
    </source>
</evidence>
<comment type="catalytic activity">
    <reaction evidence="16">
        <text>L-seryl-[protein] + ATP = O-phospho-L-seryl-[protein] + ADP + H(+)</text>
        <dbReference type="Rhea" id="RHEA:17989"/>
        <dbReference type="Rhea" id="RHEA-COMP:9863"/>
        <dbReference type="Rhea" id="RHEA-COMP:11604"/>
        <dbReference type="ChEBI" id="CHEBI:15378"/>
        <dbReference type="ChEBI" id="CHEBI:29999"/>
        <dbReference type="ChEBI" id="CHEBI:30616"/>
        <dbReference type="ChEBI" id="CHEBI:83421"/>
        <dbReference type="ChEBI" id="CHEBI:456216"/>
        <dbReference type="EC" id="2.7.11.12"/>
    </reaction>
</comment>
<dbReference type="Pfam" id="PF00069">
    <property type="entry name" value="Pkinase"/>
    <property type="match status" value="1"/>
</dbReference>
<evidence type="ECO:0000256" key="18">
    <source>
        <dbReference type="ARBA" id="ARBA00048679"/>
    </source>
</evidence>
<dbReference type="PANTHER" id="PTHR24353:SF37">
    <property type="entry name" value="CAMP-DEPENDENT PROTEIN KINASE CATALYTIC SUBUNIT PRKX"/>
    <property type="match status" value="1"/>
</dbReference>
<evidence type="ECO:0000313" key="25">
    <source>
        <dbReference type="Proteomes" id="UP001165082"/>
    </source>
</evidence>
<dbReference type="EC" id="2.7.11.1" evidence="4"/>
<comment type="cofactor">
    <cofactor evidence="1">
        <name>Mg(2+)</name>
        <dbReference type="ChEBI" id="CHEBI:18420"/>
    </cofactor>
</comment>
<feature type="compositionally biased region" description="Basic and acidic residues" evidence="20">
    <location>
        <begin position="65"/>
        <end position="89"/>
    </location>
</feature>
<evidence type="ECO:0000256" key="12">
    <source>
        <dbReference type="ARBA" id="ARBA00022842"/>
    </source>
</evidence>
<dbReference type="GO" id="GO:0030553">
    <property type="term" value="F:cGMP binding"/>
    <property type="evidence" value="ECO:0007669"/>
    <property type="project" value="UniProtKB-KW"/>
</dbReference>
<dbReference type="InterPro" id="IPR000961">
    <property type="entry name" value="AGC-kinase_C"/>
</dbReference>
<comment type="caution">
    <text evidence="24">The sequence shown here is derived from an EMBL/GenBank/DDBJ whole genome shotgun (WGS) entry which is preliminary data.</text>
</comment>
<accession>A0A9W7AHB8</accession>
<evidence type="ECO:0000256" key="3">
    <source>
        <dbReference type="ARBA" id="ARBA00012428"/>
    </source>
</evidence>
<reference evidence="24" key="1">
    <citation type="submission" date="2022-07" db="EMBL/GenBank/DDBJ databases">
        <title>Genome analysis of Parmales, a sister group of diatoms, reveals the evolutionary specialization of diatoms from phago-mixotrophs to photoautotrophs.</title>
        <authorList>
            <person name="Ban H."/>
            <person name="Sato S."/>
            <person name="Yoshikawa S."/>
            <person name="Kazumasa Y."/>
            <person name="Nakamura Y."/>
            <person name="Ichinomiya M."/>
            <person name="Saitoh K."/>
            <person name="Sato N."/>
            <person name="Blanc-Mathieu R."/>
            <person name="Endo H."/>
            <person name="Kuwata A."/>
            <person name="Ogata H."/>
        </authorList>
    </citation>
    <scope>NUCLEOTIDE SEQUENCE</scope>
</reference>
<dbReference type="GO" id="GO:0005952">
    <property type="term" value="C:cAMP-dependent protein kinase complex"/>
    <property type="evidence" value="ECO:0007669"/>
    <property type="project" value="TreeGrafter"/>
</dbReference>
<evidence type="ECO:0000259" key="23">
    <source>
        <dbReference type="PROSITE" id="PS51285"/>
    </source>
</evidence>
<evidence type="ECO:0000256" key="2">
    <source>
        <dbReference type="ARBA" id="ARBA00006352"/>
    </source>
</evidence>
<evidence type="ECO:0000259" key="22">
    <source>
        <dbReference type="PROSITE" id="PS50042"/>
    </source>
</evidence>
<dbReference type="PROSITE" id="PS51285">
    <property type="entry name" value="AGC_KINASE_CTER"/>
    <property type="match status" value="1"/>
</dbReference>
<evidence type="ECO:0000256" key="17">
    <source>
        <dbReference type="ARBA" id="ARBA00047899"/>
    </source>
</evidence>
<organism evidence="24 25">
    <name type="scientific">Triparma retinervis</name>
    <dbReference type="NCBI Taxonomy" id="2557542"/>
    <lineage>
        <taxon>Eukaryota</taxon>
        <taxon>Sar</taxon>
        <taxon>Stramenopiles</taxon>
        <taxon>Ochrophyta</taxon>
        <taxon>Bolidophyceae</taxon>
        <taxon>Parmales</taxon>
        <taxon>Triparmaceae</taxon>
        <taxon>Triparma</taxon>
    </lineage>
</organism>
<dbReference type="PROSITE" id="PS00107">
    <property type="entry name" value="PROTEIN_KINASE_ATP"/>
    <property type="match status" value="1"/>
</dbReference>
<dbReference type="SMART" id="SM00220">
    <property type="entry name" value="S_TKc"/>
    <property type="match status" value="1"/>
</dbReference>
<dbReference type="PROSITE" id="PS00108">
    <property type="entry name" value="PROTEIN_KINASE_ST"/>
    <property type="match status" value="1"/>
</dbReference>
<evidence type="ECO:0000256" key="7">
    <source>
        <dbReference type="ARBA" id="ARBA00022553"/>
    </source>
</evidence>
<keyword evidence="11 19" id="KW-0067">ATP-binding</keyword>
<evidence type="ECO:0000256" key="4">
    <source>
        <dbReference type="ARBA" id="ARBA00012513"/>
    </source>
</evidence>
<feature type="region of interest" description="Disordered" evidence="20">
    <location>
        <begin position="619"/>
        <end position="646"/>
    </location>
</feature>
<dbReference type="GO" id="GO:0004692">
    <property type="term" value="F:cGMP-dependent protein kinase activity"/>
    <property type="evidence" value="ECO:0007669"/>
    <property type="project" value="UniProtKB-EC"/>
</dbReference>
<evidence type="ECO:0000256" key="10">
    <source>
        <dbReference type="ARBA" id="ARBA00022777"/>
    </source>
</evidence>
<evidence type="ECO:0000313" key="24">
    <source>
        <dbReference type="EMBL" id="GMH72267.1"/>
    </source>
</evidence>
<dbReference type="GO" id="GO:0005524">
    <property type="term" value="F:ATP binding"/>
    <property type="evidence" value="ECO:0007669"/>
    <property type="project" value="UniProtKB-UniRule"/>
</dbReference>
<evidence type="ECO:0000259" key="21">
    <source>
        <dbReference type="PROSITE" id="PS50011"/>
    </source>
</evidence>
<feature type="compositionally biased region" description="Polar residues" evidence="20">
    <location>
        <begin position="39"/>
        <end position="49"/>
    </location>
</feature>
<dbReference type="InterPro" id="IPR017441">
    <property type="entry name" value="Protein_kinase_ATP_BS"/>
</dbReference>
<evidence type="ECO:0000256" key="9">
    <source>
        <dbReference type="ARBA" id="ARBA00022741"/>
    </source>
</evidence>
<dbReference type="InterPro" id="IPR008271">
    <property type="entry name" value="Ser/Thr_kinase_AS"/>
</dbReference>
<comment type="catalytic activity">
    <reaction evidence="15">
        <text>L-threonyl-[protein] + ATP = O-phospho-L-threonyl-[protein] + ADP + H(+)</text>
        <dbReference type="Rhea" id="RHEA:46608"/>
        <dbReference type="Rhea" id="RHEA-COMP:11060"/>
        <dbReference type="Rhea" id="RHEA-COMP:11605"/>
        <dbReference type="ChEBI" id="CHEBI:15378"/>
        <dbReference type="ChEBI" id="CHEBI:30013"/>
        <dbReference type="ChEBI" id="CHEBI:30616"/>
        <dbReference type="ChEBI" id="CHEBI:61977"/>
        <dbReference type="ChEBI" id="CHEBI:456216"/>
        <dbReference type="EC" id="2.7.11.12"/>
    </reaction>
</comment>
<keyword evidence="10" id="KW-0418">Kinase</keyword>
<dbReference type="EMBL" id="BRXZ01001484">
    <property type="protein sequence ID" value="GMH72267.1"/>
    <property type="molecule type" value="Genomic_DNA"/>
</dbReference>
<evidence type="ECO:0000256" key="19">
    <source>
        <dbReference type="PROSITE-ProRule" id="PRU10141"/>
    </source>
</evidence>
<feature type="domain" description="AGC-kinase C-terminal" evidence="23">
    <location>
        <begin position="592"/>
        <end position="646"/>
    </location>
</feature>
<dbReference type="Proteomes" id="UP001165082">
    <property type="component" value="Unassembled WGS sequence"/>
</dbReference>
<keyword evidence="25" id="KW-1185">Reference proteome</keyword>
<evidence type="ECO:0000256" key="1">
    <source>
        <dbReference type="ARBA" id="ARBA00001946"/>
    </source>
</evidence>
<keyword evidence="6" id="KW-0140">cGMP</keyword>
<sequence length="646" mass="71321">MNLKIFSKNNKVLVDNTETIPPGKGLDARLAGKRGENPKTPSISGSEGSITPIDFDNLSGKTSPSRRERVKTLGHKGSDAASTDRMKRNTDSMLEDAVISGYLKTRLEVRWQQVTKKSLVGNSQLSKFILDEIKSGKGLEAVSAVKETDEKKSRASDLAIKAAMEGYFSNLDESSLASAKKLFMDNLQRFDMKAGEVLCRQNDPGDKLFVLEEGQVDFIVGGKVAGSAKDGSVFGELSLVYGVNRQCDVKCTTSCIIWTLDTLAFRRIQAVVARDNLRTTKSKIMTKFGKEASTLSEEQELSIKKIKNDIPFKELALLAVVGQGTFGAVHIVSRKADPNFSYALKKMGKASIVDRENESRVVIERNALMVVKGCPFIISLFGTYQDKDCIYFLTECVQGGNLISYMIDKDILSHSESMFYCYNIAKALIHTHNKGYVHRDIKPENCLIDRNGYIKLCDYGMAKRLPCTVVLPNGGTEVVRLAYTMCGTPEFMAPEFVLSTGYDHGVDFWALGCIAVEMYSGRGPFDFDGDLKKTFKAVCLVGMGRKELDLPKQLRKKGMEAAGDFARKLLTGAATRLGSEQPSDVIEHPYFNQLDKAEINNLTFQAPYIPKVKGATDASNFKQDGEAPKEDPVEPYTGSNDWCEGF</sequence>
<dbReference type="GO" id="GO:0004691">
    <property type="term" value="F:cAMP-dependent protein kinase activity"/>
    <property type="evidence" value="ECO:0007669"/>
    <property type="project" value="TreeGrafter"/>
</dbReference>
<dbReference type="SMART" id="SM00100">
    <property type="entry name" value="cNMP"/>
    <property type="match status" value="1"/>
</dbReference>
<evidence type="ECO:0000256" key="15">
    <source>
        <dbReference type="ARBA" id="ARBA00047298"/>
    </source>
</evidence>
<dbReference type="InterPro" id="IPR011009">
    <property type="entry name" value="Kinase-like_dom_sf"/>
</dbReference>
<comment type="similarity">
    <text evidence="2">Belongs to the protein kinase superfamily. AGC Ser/Thr protein kinase family. cGMP subfamily.</text>
</comment>
<feature type="compositionally biased region" description="Basic and acidic residues" evidence="20">
    <location>
        <begin position="623"/>
        <end position="632"/>
    </location>
</feature>
<dbReference type="PROSITE" id="PS50042">
    <property type="entry name" value="CNMP_BINDING_3"/>
    <property type="match status" value="1"/>
</dbReference>
<dbReference type="Gene3D" id="2.60.120.10">
    <property type="entry name" value="Jelly Rolls"/>
    <property type="match status" value="1"/>
</dbReference>
<keyword evidence="12" id="KW-0460">Magnesium</keyword>
<dbReference type="EC" id="2.7.11.12" evidence="3"/>
<keyword evidence="5" id="KW-0723">Serine/threonine-protein kinase</keyword>
<gene>
    <name evidence="24" type="ORF">TrRE_jg6192</name>
</gene>
<dbReference type="InterPro" id="IPR000719">
    <property type="entry name" value="Prot_kinase_dom"/>
</dbReference>
<evidence type="ECO:0000256" key="6">
    <source>
        <dbReference type="ARBA" id="ARBA00022535"/>
    </source>
</evidence>
<proteinExistence type="inferred from homology"/>
<keyword evidence="8" id="KW-0808">Transferase</keyword>
<feature type="domain" description="Protein kinase" evidence="21">
    <location>
        <begin position="315"/>
        <end position="591"/>
    </location>
</feature>
<dbReference type="Gene3D" id="1.10.510.10">
    <property type="entry name" value="Transferase(Phosphotransferase) domain 1"/>
    <property type="match status" value="1"/>
</dbReference>